<reference evidence="2" key="1">
    <citation type="submission" date="2014-09" db="EMBL/GenBank/DDBJ databases">
        <authorList>
            <person name="Magalhaes I.L.F."/>
            <person name="Oliveira U."/>
            <person name="Santos F.R."/>
            <person name="Vidigal T.H.D.A."/>
            <person name="Brescovit A.D."/>
            <person name="Santos A.J."/>
        </authorList>
    </citation>
    <scope>NUCLEOTIDE SEQUENCE</scope>
    <source>
        <tissue evidence="2">Shoot tissue taken approximately 20 cm above the soil surface</tissue>
    </source>
</reference>
<evidence type="ECO:0000313" key="2">
    <source>
        <dbReference type="EMBL" id="JAD42204.1"/>
    </source>
</evidence>
<keyword evidence="1" id="KW-0472">Membrane</keyword>
<dbReference type="AlphaFoldDB" id="A0A0A8ZS17"/>
<dbReference type="EMBL" id="GBRH01255691">
    <property type="protein sequence ID" value="JAD42204.1"/>
    <property type="molecule type" value="Transcribed_RNA"/>
</dbReference>
<keyword evidence="1" id="KW-1133">Transmembrane helix</keyword>
<reference evidence="2" key="2">
    <citation type="journal article" date="2015" name="Data Brief">
        <title>Shoot transcriptome of the giant reed, Arundo donax.</title>
        <authorList>
            <person name="Barrero R.A."/>
            <person name="Guerrero F.D."/>
            <person name="Moolhuijzen P."/>
            <person name="Goolsby J.A."/>
            <person name="Tidwell J."/>
            <person name="Bellgard S.E."/>
            <person name="Bellgard M.I."/>
        </authorList>
    </citation>
    <scope>NUCLEOTIDE SEQUENCE</scope>
    <source>
        <tissue evidence="2">Shoot tissue taken approximately 20 cm above the soil surface</tissue>
    </source>
</reference>
<organism evidence="2">
    <name type="scientific">Arundo donax</name>
    <name type="common">Giant reed</name>
    <name type="synonym">Donax arundinaceus</name>
    <dbReference type="NCBI Taxonomy" id="35708"/>
    <lineage>
        <taxon>Eukaryota</taxon>
        <taxon>Viridiplantae</taxon>
        <taxon>Streptophyta</taxon>
        <taxon>Embryophyta</taxon>
        <taxon>Tracheophyta</taxon>
        <taxon>Spermatophyta</taxon>
        <taxon>Magnoliopsida</taxon>
        <taxon>Liliopsida</taxon>
        <taxon>Poales</taxon>
        <taxon>Poaceae</taxon>
        <taxon>PACMAD clade</taxon>
        <taxon>Arundinoideae</taxon>
        <taxon>Arundineae</taxon>
        <taxon>Arundo</taxon>
    </lineage>
</organism>
<evidence type="ECO:0000256" key="1">
    <source>
        <dbReference type="SAM" id="Phobius"/>
    </source>
</evidence>
<feature type="transmembrane region" description="Helical" evidence="1">
    <location>
        <begin position="12"/>
        <end position="36"/>
    </location>
</feature>
<accession>A0A0A8ZS17</accession>
<protein>
    <submittedName>
        <fullName evidence="2">Uncharacterized protein</fullName>
    </submittedName>
</protein>
<name>A0A0A8ZS17_ARUDO</name>
<sequence length="57" mass="6734">MSHKSNEHTKMHYYVLHFRAIQLSFFLAICLLAFLINQLNGPLPTCFMHLTTKLNVW</sequence>
<proteinExistence type="predicted"/>
<keyword evidence="1" id="KW-0812">Transmembrane</keyword>